<dbReference type="Pfam" id="PF08818">
    <property type="entry name" value="DUF1801"/>
    <property type="match status" value="1"/>
</dbReference>
<evidence type="ECO:0000313" key="2">
    <source>
        <dbReference type="EMBL" id="MCO4291983.1"/>
    </source>
</evidence>
<feature type="domain" description="YdhG-like" evidence="1">
    <location>
        <begin position="20"/>
        <end position="116"/>
    </location>
</feature>
<accession>A0A9X2JBG0</accession>
<evidence type="ECO:0000313" key="3">
    <source>
        <dbReference type="Proteomes" id="UP001155182"/>
    </source>
</evidence>
<organism evidence="2 3">
    <name type="scientific">Solitalea agri</name>
    <dbReference type="NCBI Taxonomy" id="2953739"/>
    <lineage>
        <taxon>Bacteria</taxon>
        <taxon>Pseudomonadati</taxon>
        <taxon>Bacteroidota</taxon>
        <taxon>Sphingobacteriia</taxon>
        <taxon>Sphingobacteriales</taxon>
        <taxon>Sphingobacteriaceae</taxon>
        <taxon>Solitalea</taxon>
    </lineage>
</organism>
<evidence type="ECO:0000259" key="1">
    <source>
        <dbReference type="Pfam" id="PF08818"/>
    </source>
</evidence>
<dbReference type="Gene3D" id="3.90.1150.200">
    <property type="match status" value="1"/>
</dbReference>
<sequence>MKNFNSKVDDYIAKSAEFAKPMLNYLRELVHDTCPDVEEDIKWGTPHYSYRGDHLCMMGAFKNHCSFSLYKAELMKDKTIQDSVKAGKKFGYMDKLKDLSELPEKEVLVAYIKEAMELNANGTAKPKPVKEKSTEEVVAPQVFIDALKKNEKAGSVYESKSASFQKEYIKWIAEAKTEETRDKRIEQALDWIADGKGRFWQYAKK</sequence>
<dbReference type="EMBL" id="JAMWYS010000016">
    <property type="protein sequence ID" value="MCO4291983.1"/>
    <property type="molecule type" value="Genomic_DNA"/>
</dbReference>
<comment type="caution">
    <text evidence="2">The sequence shown here is derived from an EMBL/GenBank/DDBJ whole genome shotgun (WGS) entry which is preliminary data.</text>
</comment>
<dbReference type="Proteomes" id="UP001155182">
    <property type="component" value="Unassembled WGS sequence"/>
</dbReference>
<dbReference type="RefSeq" id="WP_252586217.1">
    <property type="nucleotide sequence ID" value="NZ_JAMWYS010000016.1"/>
</dbReference>
<gene>
    <name evidence="2" type="ORF">NF867_03795</name>
</gene>
<proteinExistence type="predicted"/>
<reference evidence="2" key="1">
    <citation type="submission" date="2022-06" db="EMBL/GenBank/DDBJ databases">
        <title>Solitalea sp. MAHUQ-68 isolated from rhizospheric soil.</title>
        <authorList>
            <person name="Huq M.A."/>
        </authorList>
    </citation>
    <scope>NUCLEOTIDE SEQUENCE</scope>
    <source>
        <strain evidence="2">MAHUQ-68</strain>
    </source>
</reference>
<dbReference type="SUPFAM" id="SSF159888">
    <property type="entry name" value="YdhG-like"/>
    <property type="match status" value="1"/>
</dbReference>
<dbReference type="AlphaFoldDB" id="A0A9X2JBG0"/>
<dbReference type="Pfam" id="PF13376">
    <property type="entry name" value="OmdA"/>
    <property type="match status" value="1"/>
</dbReference>
<keyword evidence="3" id="KW-1185">Reference proteome</keyword>
<dbReference type="InterPro" id="IPR014922">
    <property type="entry name" value="YdhG-like"/>
</dbReference>
<name>A0A9X2JBG0_9SPHI</name>
<protein>
    <submittedName>
        <fullName evidence="2">YdeI/OmpD-associated family protein</fullName>
    </submittedName>
</protein>